<dbReference type="AlphaFoldDB" id="A0A2W5HUH8"/>
<dbReference type="PANTHER" id="PTHR10057">
    <property type="entry name" value="PERIPHERAL-TYPE BENZODIAZEPINE RECEPTOR"/>
    <property type="match status" value="1"/>
</dbReference>
<proteinExistence type="inferred from homology"/>
<dbReference type="GO" id="GO:0016020">
    <property type="term" value="C:membrane"/>
    <property type="evidence" value="ECO:0007669"/>
    <property type="project" value="UniProtKB-SubCell"/>
</dbReference>
<comment type="caution">
    <text evidence="7">The sequence shown here is derived from an EMBL/GenBank/DDBJ whole genome shotgun (WGS) entry which is preliminary data.</text>
</comment>
<evidence type="ECO:0000256" key="2">
    <source>
        <dbReference type="ARBA" id="ARBA00007524"/>
    </source>
</evidence>
<feature type="transmembrane region" description="Helical" evidence="6">
    <location>
        <begin position="137"/>
        <end position="156"/>
    </location>
</feature>
<dbReference type="Proteomes" id="UP000249739">
    <property type="component" value="Unassembled WGS sequence"/>
</dbReference>
<feature type="transmembrane region" description="Helical" evidence="6">
    <location>
        <begin position="12"/>
        <end position="31"/>
    </location>
</feature>
<feature type="transmembrane region" description="Helical" evidence="6">
    <location>
        <begin position="107"/>
        <end position="125"/>
    </location>
</feature>
<dbReference type="InterPro" id="IPR038330">
    <property type="entry name" value="TspO/MBR-related_sf"/>
</dbReference>
<keyword evidence="4 6" id="KW-1133">Transmembrane helix</keyword>
<evidence type="ECO:0000313" key="8">
    <source>
        <dbReference type="Proteomes" id="UP000249739"/>
    </source>
</evidence>
<evidence type="ECO:0000256" key="1">
    <source>
        <dbReference type="ARBA" id="ARBA00004141"/>
    </source>
</evidence>
<comment type="similarity">
    <text evidence="2">Belongs to the TspO/BZRP family.</text>
</comment>
<evidence type="ECO:0000256" key="3">
    <source>
        <dbReference type="ARBA" id="ARBA00022692"/>
    </source>
</evidence>
<feature type="transmembrane region" description="Helical" evidence="6">
    <location>
        <begin position="83"/>
        <end position="101"/>
    </location>
</feature>
<reference evidence="7 8" key="1">
    <citation type="submission" date="2017-08" db="EMBL/GenBank/DDBJ databases">
        <title>Infants hospitalized years apart are colonized by the same room-sourced microbial strains.</title>
        <authorList>
            <person name="Brooks B."/>
            <person name="Olm M.R."/>
            <person name="Firek B.A."/>
            <person name="Baker R."/>
            <person name="Thomas B.C."/>
            <person name="Morowitz M.J."/>
            <person name="Banfield J.F."/>
        </authorList>
    </citation>
    <scope>NUCLEOTIDE SEQUENCE [LARGE SCALE GENOMIC DNA]</scope>
    <source>
        <strain evidence="7">S2_006_000_R2_64</strain>
    </source>
</reference>
<organism evidence="7 8">
    <name type="scientific">Micavibrio aeruginosavorus</name>
    <dbReference type="NCBI Taxonomy" id="349221"/>
    <lineage>
        <taxon>Bacteria</taxon>
        <taxon>Pseudomonadati</taxon>
        <taxon>Bdellovibrionota</taxon>
        <taxon>Bdellovibrionia</taxon>
        <taxon>Bdellovibrionales</taxon>
        <taxon>Pseudobdellovibrionaceae</taxon>
        <taxon>Micavibrio</taxon>
    </lineage>
</organism>
<feature type="transmembrane region" description="Helical" evidence="6">
    <location>
        <begin position="51"/>
        <end position="71"/>
    </location>
</feature>
<evidence type="ECO:0000256" key="5">
    <source>
        <dbReference type="ARBA" id="ARBA00023136"/>
    </source>
</evidence>
<accession>A0A2W5HUH8</accession>
<protein>
    <submittedName>
        <fullName evidence="7">Tryptophan-rich sensory protein</fullName>
    </submittedName>
</protein>
<dbReference type="PIRSF" id="PIRSF005859">
    <property type="entry name" value="PBR"/>
    <property type="match status" value="1"/>
</dbReference>
<dbReference type="Pfam" id="PF03073">
    <property type="entry name" value="TspO_MBR"/>
    <property type="match status" value="1"/>
</dbReference>
<keyword evidence="3 6" id="KW-0812">Transmembrane</keyword>
<dbReference type="CDD" id="cd15904">
    <property type="entry name" value="TSPO_MBR"/>
    <property type="match status" value="1"/>
</dbReference>
<name>A0A2W5HUH8_9BACT</name>
<comment type="subcellular location">
    <subcellularLocation>
        <location evidence="1">Membrane</location>
        <topology evidence="1">Multi-pass membrane protein</topology>
    </subcellularLocation>
</comment>
<dbReference type="EMBL" id="QFOT01000004">
    <property type="protein sequence ID" value="PZP57289.1"/>
    <property type="molecule type" value="Genomic_DNA"/>
</dbReference>
<dbReference type="PANTHER" id="PTHR10057:SF0">
    <property type="entry name" value="TRANSLOCATOR PROTEIN"/>
    <property type="match status" value="1"/>
</dbReference>
<evidence type="ECO:0000256" key="4">
    <source>
        <dbReference type="ARBA" id="ARBA00022989"/>
    </source>
</evidence>
<dbReference type="GO" id="GO:0033013">
    <property type="term" value="P:tetrapyrrole metabolic process"/>
    <property type="evidence" value="ECO:0007669"/>
    <property type="project" value="UniProtKB-ARBA"/>
</dbReference>
<gene>
    <name evidence="7" type="ORF">DI586_01010</name>
</gene>
<evidence type="ECO:0000313" key="7">
    <source>
        <dbReference type="EMBL" id="PZP57289.1"/>
    </source>
</evidence>
<evidence type="ECO:0000256" key="6">
    <source>
        <dbReference type="SAM" id="Phobius"/>
    </source>
</evidence>
<dbReference type="InterPro" id="IPR004307">
    <property type="entry name" value="TspO_MBR"/>
</dbReference>
<keyword evidence="5 6" id="KW-0472">Membrane</keyword>
<dbReference type="FunFam" id="1.20.1260.100:FF:000001">
    <property type="entry name" value="translocator protein 2"/>
    <property type="match status" value="1"/>
</dbReference>
<sequence length="157" mass="18581">MTRISIKSYWTLPIWILAYLGVASFIGNMTRHAIPGWYEILSKPPLNPPDFIFPIVWSALYIMIASVGWRVWNRNQGKKIKIIFILQTLLNWAWSYLFFYYHWLGLSFIWIVGLIACVAALIYLLKHADRIAAKLLIPYFLWICFASYLNFMIWQLN</sequence>
<dbReference type="Gene3D" id="1.20.1260.100">
    <property type="entry name" value="TspO/MBR protein"/>
    <property type="match status" value="1"/>
</dbReference>